<keyword evidence="3 8" id="KW-0808">Transferase</keyword>
<dbReference type="GO" id="GO:0007165">
    <property type="term" value="P:signal transduction"/>
    <property type="evidence" value="ECO:0007669"/>
    <property type="project" value="TreeGrafter"/>
</dbReference>
<organism evidence="9 10">
    <name type="scientific">Palleronia caenipelagi</name>
    <dbReference type="NCBI Taxonomy" id="2489174"/>
    <lineage>
        <taxon>Bacteria</taxon>
        <taxon>Pseudomonadati</taxon>
        <taxon>Pseudomonadota</taxon>
        <taxon>Alphaproteobacteria</taxon>
        <taxon>Rhodobacterales</taxon>
        <taxon>Roseobacteraceae</taxon>
        <taxon>Palleronia</taxon>
    </lineage>
</organism>
<evidence type="ECO:0000256" key="1">
    <source>
        <dbReference type="ARBA" id="ARBA00012340"/>
    </source>
</evidence>
<dbReference type="SUPFAM" id="SSF55729">
    <property type="entry name" value="Acyl-CoA N-acyltransferases (Nat)"/>
    <property type="match status" value="1"/>
</dbReference>
<dbReference type="PROSITE" id="PS51187">
    <property type="entry name" value="AUTOINDUCER_SYNTH_2"/>
    <property type="match status" value="1"/>
</dbReference>
<accession>A0A547PUH6</accession>
<evidence type="ECO:0000256" key="6">
    <source>
        <dbReference type="ARBA" id="ARBA00048576"/>
    </source>
</evidence>
<evidence type="ECO:0000256" key="8">
    <source>
        <dbReference type="RuleBase" id="RU361135"/>
    </source>
</evidence>
<dbReference type="Gene3D" id="3.40.630.30">
    <property type="match status" value="1"/>
</dbReference>
<dbReference type="Pfam" id="PF00765">
    <property type="entry name" value="Autoind_synth"/>
    <property type="match status" value="1"/>
</dbReference>
<name>A0A547PUH6_9RHOB</name>
<sequence length="265" mass="29257">MIQVIDCNQTHVNLDDLSDFFRFRHRVFRERLGWEMPSLSHDDGEEVDQFDTDTAVYMLHRDESGEVVAGLRLLPTDRPYLLGDCFGDMIDGTAPRHSRVYEVTRLAVDPDAARKKSTSAYLKVLIWGLMQWGLEHGVAGYVSLSYLGMERLLRHSGCRFQRLSAVQPIAGRKSVALQFEIASDIRDCCQGQIDPDLAADLSLASVTSETSVPVMSAGTTSAHDTLLKTHARSKAPFKDIGLAAIAQIGAAGAATNSRFQHLQAH</sequence>
<comment type="caution">
    <text evidence="9">The sequence shown here is derived from an EMBL/GenBank/DDBJ whole genome shotgun (WGS) entry which is preliminary data.</text>
</comment>
<keyword evidence="10" id="KW-1185">Reference proteome</keyword>
<dbReference type="RefSeq" id="WP_142835178.1">
    <property type="nucleotide sequence ID" value="NZ_VFSV01000022.1"/>
</dbReference>
<evidence type="ECO:0000256" key="2">
    <source>
        <dbReference type="ARBA" id="ARBA00022654"/>
    </source>
</evidence>
<evidence type="ECO:0000313" key="10">
    <source>
        <dbReference type="Proteomes" id="UP000318590"/>
    </source>
</evidence>
<protein>
    <recommendedName>
        <fullName evidence="1 8">Acyl-homoserine-lactone synthase</fullName>
        <ecNumber evidence="1 8">2.3.1.184</ecNumber>
    </recommendedName>
    <alternativeName>
        <fullName evidence="8">Autoinducer synthesis protein</fullName>
    </alternativeName>
</protein>
<dbReference type="AlphaFoldDB" id="A0A547PUH6"/>
<dbReference type="InterPro" id="IPR016181">
    <property type="entry name" value="Acyl_CoA_acyltransferase"/>
</dbReference>
<evidence type="ECO:0000256" key="5">
    <source>
        <dbReference type="ARBA" id="ARBA00022929"/>
    </source>
</evidence>
<evidence type="ECO:0000313" key="9">
    <source>
        <dbReference type="EMBL" id="TRD17795.1"/>
    </source>
</evidence>
<dbReference type="GO" id="GO:0009372">
    <property type="term" value="P:quorum sensing"/>
    <property type="evidence" value="ECO:0007669"/>
    <property type="project" value="UniProtKB-UniRule"/>
</dbReference>
<gene>
    <name evidence="9" type="ORF">FEV53_12565</name>
</gene>
<dbReference type="EMBL" id="VFSV01000022">
    <property type="protein sequence ID" value="TRD17795.1"/>
    <property type="molecule type" value="Genomic_DNA"/>
</dbReference>
<dbReference type="PRINTS" id="PR01549">
    <property type="entry name" value="AUTOINDCRSYN"/>
</dbReference>
<keyword evidence="5 7" id="KW-0071">Autoinducer synthesis</keyword>
<dbReference type="PROSITE" id="PS00949">
    <property type="entry name" value="AUTOINDUCER_SYNTH_1"/>
    <property type="match status" value="1"/>
</dbReference>
<dbReference type="PANTHER" id="PTHR39322">
    <property type="entry name" value="ACYL-HOMOSERINE-LACTONE SYNTHASE"/>
    <property type="match status" value="1"/>
</dbReference>
<keyword evidence="4 8" id="KW-0949">S-adenosyl-L-methionine</keyword>
<evidence type="ECO:0000256" key="7">
    <source>
        <dbReference type="PROSITE-ProRule" id="PRU00533"/>
    </source>
</evidence>
<dbReference type="EC" id="2.3.1.184" evidence="1 8"/>
<reference evidence="9 10" key="1">
    <citation type="submission" date="2019-06" db="EMBL/GenBank/DDBJ databases">
        <title>Paenimaribius caenipelagi gen. nov., sp. nov., isolated from a tidal flat.</title>
        <authorList>
            <person name="Yoon J.-H."/>
        </authorList>
    </citation>
    <scope>NUCLEOTIDE SEQUENCE [LARGE SCALE GENOMIC DNA]</scope>
    <source>
        <strain evidence="9 10">JBTF-M29</strain>
    </source>
</reference>
<dbReference type="GO" id="GO:0061579">
    <property type="term" value="F:N-acyl homoserine lactone synthase activity"/>
    <property type="evidence" value="ECO:0007669"/>
    <property type="project" value="UniProtKB-UniRule"/>
</dbReference>
<keyword evidence="2 7" id="KW-0673">Quorum sensing</keyword>
<evidence type="ECO:0000256" key="4">
    <source>
        <dbReference type="ARBA" id="ARBA00022691"/>
    </source>
</evidence>
<evidence type="ECO:0000256" key="3">
    <source>
        <dbReference type="ARBA" id="ARBA00022679"/>
    </source>
</evidence>
<dbReference type="PANTHER" id="PTHR39322:SF1">
    <property type="entry name" value="ISOVALERYL-HOMOSERINE LACTONE SYNTHASE"/>
    <property type="match status" value="1"/>
</dbReference>
<comment type="catalytic activity">
    <reaction evidence="6 8">
        <text>a fatty acyl-[ACP] + S-adenosyl-L-methionine = an N-acyl-L-homoserine lactone + S-methyl-5'-thioadenosine + holo-[ACP] + H(+)</text>
        <dbReference type="Rhea" id="RHEA:10096"/>
        <dbReference type="Rhea" id="RHEA-COMP:9685"/>
        <dbReference type="Rhea" id="RHEA-COMP:14125"/>
        <dbReference type="ChEBI" id="CHEBI:15378"/>
        <dbReference type="ChEBI" id="CHEBI:17509"/>
        <dbReference type="ChEBI" id="CHEBI:55474"/>
        <dbReference type="ChEBI" id="CHEBI:59789"/>
        <dbReference type="ChEBI" id="CHEBI:64479"/>
        <dbReference type="ChEBI" id="CHEBI:138651"/>
        <dbReference type="EC" id="2.3.1.184"/>
    </reaction>
</comment>
<dbReference type="OrthoDB" id="6169313at2"/>
<proteinExistence type="inferred from homology"/>
<comment type="similarity">
    <text evidence="7 8">Belongs to the autoinducer synthase family.</text>
</comment>
<dbReference type="InterPro" id="IPR001690">
    <property type="entry name" value="Autoind_synthase"/>
</dbReference>
<dbReference type="InterPro" id="IPR018311">
    <property type="entry name" value="Autoind_synth_CS"/>
</dbReference>
<dbReference type="Proteomes" id="UP000318590">
    <property type="component" value="Unassembled WGS sequence"/>
</dbReference>